<feature type="chain" id="PRO_5044245415" evidence="3">
    <location>
        <begin position="26"/>
        <end position="413"/>
    </location>
</feature>
<dbReference type="AlphaFoldDB" id="A0AB32ZTH0"/>
<comment type="similarity">
    <text evidence="2">Belongs to the bacterial solute-binding protein 1 family.</text>
</comment>
<accession>A0AB32ZTH0</accession>
<organism evidence="4 5">
    <name type="scientific">Alteromonas macleodii (strain English Channel 673)</name>
    <dbReference type="NCBI Taxonomy" id="1004788"/>
    <lineage>
        <taxon>Bacteria</taxon>
        <taxon>Pseudomonadati</taxon>
        <taxon>Pseudomonadota</taxon>
        <taxon>Gammaproteobacteria</taxon>
        <taxon>Alteromonadales</taxon>
        <taxon>Alteromonadaceae</taxon>
        <taxon>Alteromonas/Salinimonas group</taxon>
        <taxon>Alteromonas</taxon>
    </lineage>
</organism>
<evidence type="ECO:0000256" key="2">
    <source>
        <dbReference type="ARBA" id="ARBA00008520"/>
    </source>
</evidence>
<gene>
    <name evidence="4" type="ordered locus">AMEC673_00825</name>
</gene>
<evidence type="ECO:0000256" key="3">
    <source>
        <dbReference type="SAM" id="SignalP"/>
    </source>
</evidence>
<dbReference type="PANTHER" id="PTHR43649:SF14">
    <property type="entry name" value="BLR3389 PROTEIN"/>
    <property type="match status" value="1"/>
</dbReference>
<evidence type="ECO:0000313" key="4">
    <source>
        <dbReference type="EMBL" id="AFT72871.1"/>
    </source>
</evidence>
<dbReference type="KEGG" id="amg:AMEC673_00825"/>
<name>A0AB32ZTH0_ALTME</name>
<evidence type="ECO:0000256" key="1">
    <source>
        <dbReference type="ARBA" id="ARBA00004418"/>
    </source>
</evidence>
<sequence length="413" mass="47060">MRAIYGLYPFCLTVFLAMLALPSKAETLTVGWLNDNVNERYLISDIEQEFAKIAPDITLNAVGVHTDKYKQQVLKWLKTGEGPDVLYWYGDERLLDLVRSGWVSDISDVWQAQRLTDAFRVSVSSQVSLNGRFYAIPVSHYPWSFFYNAELFDSLGLAAPNTWDEFLHLCQALKEKGITPIAIGYDAPWVLTSWFEFISLRLYGESFHHELLSGRVSYKDERVVQVFLLWKVLIDKGYFMDTGENMDWYDPMPYLYRGLAGVTLIGHFLSSRIPESAESKIRIFSFPELSPGQETIELAPLDVFFIRASSSKQKAARQFLSFMATHKAQSRFNLHAGGFSPLAGSEHFPNYFNDMGAKQLNTAESTSPYFDRVVPHEFAEPAMTLLRDFMKSADVGSTTEALEALRLEVYQLD</sequence>
<dbReference type="InterPro" id="IPR050490">
    <property type="entry name" value="Bact_solute-bd_prot1"/>
</dbReference>
<dbReference type="Proteomes" id="UP000006296">
    <property type="component" value="Chromosome"/>
</dbReference>
<feature type="signal peptide" evidence="3">
    <location>
        <begin position="1"/>
        <end position="25"/>
    </location>
</feature>
<dbReference type="SUPFAM" id="SSF53850">
    <property type="entry name" value="Periplasmic binding protein-like II"/>
    <property type="match status" value="1"/>
</dbReference>
<dbReference type="Pfam" id="PF01547">
    <property type="entry name" value="SBP_bac_1"/>
    <property type="match status" value="1"/>
</dbReference>
<dbReference type="GO" id="GO:0042597">
    <property type="term" value="C:periplasmic space"/>
    <property type="evidence" value="ECO:0007669"/>
    <property type="project" value="UniProtKB-SubCell"/>
</dbReference>
<dbReference type="Gene3D" id="3.40.190.10">
    <property type="entry name" value="Periplasmic binding protein-like II"/>
    <property type="match status" value="2"/>
</dbReference>
<dbReference type="EMBL" id="CP003844">
    <property type="protein sequence ID" value="AFT72871.1"/>
    <property type="molecule type" value="Genomic_DNA"/>
</dbReference>
<comment type="subcellular location">
    <subcellularLocation>
        <location evidence="1">Periplasm</location>
    </subcellularLocation>
</comment>
<dbReference type="RefSeq" id="WP_014975355.1">
    <property type="nucleotide sequence ID" value="NC_018678.1"/>
</dbReference>
<protein>
    <submittedName>
        <fullName evidence="4">Sugar ABC transporter periplasmic protein</fullName>
    </submittedName>
</protein>
<proteinExistence type="inferred from homology"/>
<reference evidence="5" key="1">
    <citation type="journal article" date="2012" name="Sci. Rep.">
        <title>Genomes of surface isolates of Alteromonas macleodii: the life of a widespread marine opportunistic copiotroph.</title>
        <authorList>
            <person name="Lopez-Perez M."/>
            <person name="Gonzaga A."/>
            <person name="Martin-Cuadrado A.B."/>
            <person name="Onyshchenko O."/>
            <person name="Ghavidel A."/>
            <person name="Ghai R."/>
            <person name="Rodriguez-Valera F."/>
        </authorList>
    </citation>
    <scope>NUCLEOTIDE SEQUENCE [LARGE SCALE GENOMIC DNA]</scope>
    <source>
        <strain evidence="5">English Channel 673</strain>
    </source>
</reference>
<keyword evidence="3" id="KW-0732">Signal</keyword>
<evidence type="ECO:0000313" key="5">
    <source>
        <dbReference type="Proteomes" id="UP000006296"/>
    </source>
</evidence>
<dbReference type="InterPro" id="IPR006059">
    <property type="entry name" value="SBP"/>
</dbReference>
<dbReference type="PANTHER" id="PTHR43649">
    <property type="entry name" value="ARABINOSE-BINDING PROTEIN-RELATED"/>
    <property type="match status" value="1"/>
</dbReference>